<feature type="domain" description="C2H2-type" evidence="3">
    <location>
        <begin position="306"/>
        <end position="335"/>
    </location>
</feature>
<dbReference type="SMART" id="SM00355">
    <property type="entry name" value="ZnF_C2H2"/>
    <property type="match status" value="9"/>
</dbReference>
<feature type="domain" description="C2H2-type" evidence="3">
    <location>
        <begin position="1276"/>
        <end position="1301"/>
    </location>
</feature>
<dbReference type="GO" id="GO:0045944">
    <property type="term" value="P:positive regulation of transcription by RNA polymerase II"/>
    <property type="evidence" value="ECO:0007669"/>
    <property type="project" value="TreeGrafter"/>
</dbReference>
<protein>
    <recommendedName>
        <fullName evidence="3">C2H2-type domain-containing protein</fullName>
    </recommendedName>
</protein>
<dbReference type="GO" id="GO:0000981">
    <property type="term" value="F:DNA-binding transcription factor activity, RNA polymerase II-specific"/>
    <property type="evidence" value="ECO:0007669"/>
    <property type="project" value="TreeGrafter"/>
</dbReference>
<dbReference type="InterPro" id="IPR013087">
    <property type="entry name" value="Znf_C2H2_type"/>
</dbReference>
<feature type="region of interest" description="Disordered" evidence="2">
    <location>
        <begin position="777"/>
        <end position="887"/>
    </location>
</feature>
<dbReference type="OMA" id="GRACPHN"/>
<evidence type="ECO:0000256" key="2">
    <source>
        <dbReference type="SAM" id="MobiDB-lite"/>
    </source>
</evidence>
<dbReference type="GO" id="GO:0000977">
    <property type="term" value="F:RNA polymerase II transcription regulatory region sequence-specific DNA binding"/>
    <property type="evidence" value="ECO:0007669"/>
    <property type="project" value="TreeGrafter"/>
</dbReference>
<feature type="compositionally biased region" description="Polar residues" evidence="2">
    <location>
        <begin position="408"/>
        <end position="442"/>
    </location>
</feature>
<feature type="compositionally biased region" description="Low complexity" evidence="2">
    <location>
        <begin position="974"/>
        <end position="999"/>
    </location>
</feature>
<dbReference type="InterPro" id="IPR040373">
    <property type="entry name" value="CASZ1"/>
</dbReference>
<sequence length="1301" mass="144258">MNQSGSQLNSTHEKNEIEIDLKLSIGSLNQRSSIKGPSSTGSDTLRQSNSPAVTSSSVPAGMLSAALLGNMSPLSPANLSSSSFQDQVLGKTNNANNLLAAQLNKPNMMMPGMNMMGPGLPGPLPPHLRGTSGGIPPHILAAQRVGMMPGVAKSPTDYTRYFKRFGSSLECGSLYCKDMNYREHFHCTVPMCKDKVFAKKEEMIRHSKWHQKMEEAFKYGFRRVTPMDDCSDQFPGCQHNKKQTHYHCIHTDSCDKVYISTSDVQMHFNYHRKDNAIQREGFLRFRGVEDCATSYCPFRTQKTTHFHCNRSGCNFTFKNKADMEKHKNYHMKDEQLNKDGFKKFMKQEPCGFSGCRFSGTVNHIHCIRSNCDYVLHSSGQLYSHKRKHERKDNELAYQKYKIAQSLITGDTPLSTNGNGDLSTERPPSNDNGSLNSDTSSTPPLVKPSDLVPPTNKPLNPFIALNNANTSSSPMPFGIQPMMMSGPQGMFGQQPLLMSFMECSRFVHYSTQQATSVGEQIGARNIPDDIWRNYMLHFDSGEGCGFQGCELEEMEHFHCKDDGCETVFRKHDGVQEHGRNHFLQDQITDIFFMKVDPEEPEVSECPEHCPHKKSEQLHFHCKWENCSEIVFGGDSPFKRLDHYKLHEYTKKWNMAGKEPVSMTMTTSIDTMFKRKRGRPPKNRVVELPQTGLPGSGSSFNDFTSSPQAVFTSFKLPKPGLSVTAGATLGSTGGLTGSPSPLDVSNFHFGMSGLLTNSKSAASIMSAPLGGLPAMAGQIAAAAHHKQSHPDDEMAERDKRNSPSPRARATMSSSPHPIDANRKSPGPKGLVAKSSSSDNEQSSNEGTPPKHQGLIKSRGTYYPLTAFPTNMPQGPVMRREDEPSPGFTEIDKLEAHLKRHVSNPSEFTNATLGLANMLRDCGKDQGSNPTSADSPRSHTPNSPPPSHLSGTASSSEGPVSLVMNRSATPPSDAPRAKSSPSPKRSPGLPSTESSLPTSPVSPFLGGFPSPFANLLRPPFNVPCSMGSGFNAITSQPGLLIPPGMPHFFPPGMMIPGLPNLFQRAPGLPSPTFDPTKHPLTRMPDSSALKRSSPLTRMLEGLDDSDPAKKMRLSPSMRMMKDEPVPEGYMRFRFNEDCGFTSCNYREHQTHFHCMRKDCNYRFCDKTRFVQHTARHERLDTLCGSEFEGFRGVTCGRDDCEYNIINNRTVTLPGEAQKSSSHFHCLKCDYHCTETNKVVAHRRQHQKLDSIMAAGFEKYTPTQFCPITGCTHNGKQTHYHCSKCQYAVLGLSQMEAHKYRHMNE</sequence>
<reference evidence="4 5" key="1">
    <citation type="journal article" date="2018" name="Nat. Ecol. Evol.">
        <title>Genomic signatures of mitonuclear coevolution across populations of Tigriopus californicus.</title>
        <authorList>
            <person name="Barreto F.S."/>
            <person name="Watson E.T."/>
            <person name="Lima T.G."/>
            <person name="Willett C.S."/>
            <person name="Edmands S."/>
            <person name="Li W."/>
            <person name="Burton R.S."/>
        </authorList>
    </citation>
    <scope>NUCLEOTIDE SEQUENCE [LARGE SCALE GENOMIC DNA]</scope>
    <source>
        <strain evidence="4 5">San Diego</strain>
    </source>
</reference>
<dbReference type="Proteomes" id="UP000318571">
    <property type="component" value="Chromosome 5"/>
</dbReference>
<name>A0A553PGF8_TIGCA</name>
<feature type="compositionally biased region" description="Basic and acidic residues" evidence="2">
    <location>
        <begin position="786"/>
        <end position="799"/>
    </location>
</feature>
<dbReference type="EMBL" id="VCGU01000004">
    <property type="protein sequence ID" value="TRY76767.1"/>
    <property type="molecule type" value="Genomic_DNA"/>
</dbReference>
<dbReference type="PANTHER" id="PTHR12451:SF0">
    <property type="entry name" value="ZINC FINGER PROTEIN CASTOR HOMOLOG 1"/>
    <property type="match status" value="1"/>
</dbReference>
<keyword evidence="5" id="KW-1185">Reference proteome</keyword>
<feature type="compositionally biased region" description="Polar residues" evidence="2">
    <location>
        <begin position="923"/>
        <end position="938"/>
    </location>
</feature>
<dbReference type="STRING" id="6832.A0A553PGF8"/>
<accession>A0A553PGF8</accession>
<dbReference type="PROSITE" id="PS00028">
    <property type="entry name" value="ZINC_FINGER_C2H2_1"/>
    <property type="match status" value="6"/>
</dbReference>
<proteinExistence type="predicted"/>
<evidence type="ECO:0000256" key="1">
    <source>
        <dbReference type="PROSITE-ProRule" id="PRU00042"/>
    </source>
</evidence>
<feature type="region of interest" description="Disordered" evidence="2">
    <location>
        <begin position="917"/>
        <end position="999"/>
    </location>
</feature>
<keyword evidence="1" id="KW-0863">Zinc-finger</keyword>
<keyword evidence="1" id="KW-0862">Zinc</keyword>
<dbReference type="GO" id="GO:0008270">
    <property type="term" value="F:zinc ion binding"/>
    <property type="evidence" value="ECO:0007669"/>
    <property type="project" value="UniProtKB-KW"/>
</dbReference>
<evidence type="ECO:0000313" key="4">
    <source>
        <dbReference type="EMBL" id="TRY76767.1"/>
    </source>
</evidence>
<feature type="region of interest" description="Disordered" evidence="2">
    <location>
        <begin position="30"/>
        <end position="57"/>
    </location>
</feature>
<evidence type="ECO:0000313" key="5">
    <source>
        <dbReference type="Proteomes" id="UP000318571"/>
    </source>
</evidence>
<organism evidence="4 5">
    <name type="scientific">Tigriopus californicus</name>
    <name type="common">Marine copepod</name>
    <dbReference type="NCBI Taxonomy" id="6832"/>
    <lineage>
        <taxon>Eukaryota</taxon>
        <taxon>Metazoa</taxon>
        <taxon>Ecdysozoa</taxon>
        <taxon>Arthropoda</taxon>
        <taxon>Crustacea</taxon>
        <taxon>Multicrustacea</taxon>
        <taxon>Hexanauplia</taxon>
        <taxon>Copepoda</taxon>
        <taxon>Harpacticoida</taxon>
        <taxon>Harpacticidae</taxon>
        <taxon>Tigriopus</taxon>
    </lineage>
</organism>
<dbReference type="GO" id="GO:0005634">
    <property type="term" value="C:nucleus"/>
    <property type="evidence" value="ECO:0007669"/>
    <property type="project" value="TreeGrafter"/>
</dbReference>
<dbReference type="PANTHER" id="PTHR12451">
    <property type="entry name" value="TRANSCRIPTION FACTOR CASTOR PROTEIN MING -RELATED"/>
    <property type="match status" value="1"/>
</dbReference>
<comment type="caution">
    <text evidence="4">The sequence shown here is derived from an EMBL/GenBank/DDBJ whole genome shotgun (WGS) entry which is preliminary data.</text>
</comment>
<feature type="region of interest" description="Disordered" evidence="2">
    <location>
        <begin position="673"/>
        <end position="698"/>
    </location>
</feature>
<gene>
    <name evidence="4" type="ORF">TCAL_13693</name>
</gene>
<dbReference type="PROSITE" id="PS50157">
    <property type="entry name" value="ZINC_FINGER_C2H2_2"/>
    <property type="match status" value="2"/>
</dbReference>
<keyword evidence="1" id="KW-0479">Metal-binding</keyword>
<dbReference type="GO" id="GO:0045664">
    <property type="term" value="P:regulation of neuron differentiation"/>
    <property type="evidence" value="ECO:0007669"/>
    <property type="project" value="TreeGrafter"/>
</dbReference>
<feature type="compositionally biased region" description="Low complexity" evidence="2">
    <location>
        <begin position="832"/>
        <end position="843"/>
    </location>
</feature>
<feature type="region of interest" description="Disordered" evidence="2">
    <location>
        <begin position="408"/>
        <end position="452"/>
    </location>
</feature>
<evidence type="ECO:0000259" key="3">
    <source>
        <dbReference type="PROSITE" id="PS50157"/>
    </source>
</evidence>
<feature type="compositionally biased region" description="Polar residues" evidence="2">
    <location>
        <begin position="946"/>
        <end position="966"/>
    </location>
</feature>